<evidence type="ECO:0000256" key="1">
    <source>
        <dbReference type="SAM" id="MobiDB-lite"/>
    </source>
</evidence>
<evidence type="ECO:0000313" key="3">
    <source>
        <dbReference type="Proteomes" id="UP001341840"/>
    </source>
</evidence>
<dbReference type="Proteomes" id="UP001341840">
    <property type="component" value="Unassembled WGS sequence"/>
</dbReference>
<organism evidence="2 3">
    <name type="scientific">Stylosanthes scabra</name>
    <dbReference type="NCBI Taxonomy" id="79078"/>
    <lineage>
        <taxon>Eukaryota</taxon>
        <taxon>Viridiplantae</taxon>
        <taxon>Streptophyta</taxon>
        <taxon>Embryophyta</taxon>
        <taxon>Tracheophyta</taxon>
        <taxon>Spermatophyta</taxon>
        <taxon>Magnoliopsida</taxon>
        <taxon>eudicotyledons</taxon>
        <taxon>Gunneridae</taxon>
        <taxon>Pentapetalae</taxon>
        <taxon>rosids</taxon>
        <taxon>fabids</taxon>
        <taxon>Fabales</taxon>
        <taxon>Fabaceae</taxon>
        <taxon>Papilionoideae</taxon>
        <taxon>50 kb inversion clade</taxon>
        <taxon>dalbergioids sensu lato</taxon>
        <taxon>Dalbergieae</taxon>
        <taxon>Pterocarpus clade</taxon>
        <taxon>Stylosanthes</taxon>
    </lineage>
</organism>
<evidence type="ECO:0000313" key="2">
    <source>
        <dbReference type="EMBL" id="MED6107137.1"/>
    </source>
</evidence>
<dbReference type="EMBL" id="JASCZI010000027">
    <property type="protein sequence ID" value="MED6107137.1"/>
    <property type="molecule type" value="Genomic_DNA"/>
</dbReference>
<proteinExistence type="predicted"/>
<feature type="region of interest" description="Disordered" evidence="1">
    <location>
        <begin position="72"/>
        <end position="111"/>
    </location>
</feature>
<name>A0ABU6Q5M0_9FABA</name>
<protein>
    <submittedName>
        <fullName evidence="2">Uncharacterized protein</fullName>
    </submittedName>
</protein>
<keyword evidence="3" id="KW-1185">Reference proteome</keyword>
<comment type="caution">
    <text evidence="2">The sequence shown here is derived from an EMBL/GenBank/DDBJ whole genome shotgun (WGS) entry which is preliminary data.</text>
</comment>
<feature type="compositionally biased region" description="Basic and acidic residues" evidence="1">
    <location>
        <begin position="82"/>
        <end position="96"/>
    </location>
</feature>
<accession>A0ABU6Q5M0</accession>
<gene>
    <name evidence="2" type="ORF">PIB30_011152</name>
</gene>
<reference evidence="2 3" key="1">
    <citation type="journal article" date="2023" name="Plants (Basel)">
        <title>Bridging the Gap: Combining Genomics and Transcriptomics Approaches to Understand Stylosanthes scabra, an Orphan Legume from the Brazilian Caatinga.</title>
        <authorList>
            <person name="Ferreira-Neto J.R.C."/>
            <person name="da Silva M.D."/>
            <person name="Binneck E."/>
            <person name="de Melo N.F."/>
            <person name="da Silva R.H."/>
            <person name="de Melo A.L.T.M."/>
            <person name="Pandolfi V."/>
            <person name="Bustamante F.O."/>
            <person name="Brasileiro-Vidal A.C."/>
            <person name="Benko-Iseppon A.M."/>
        </authorList>
    </citation>
    <scope>NUCLEOTIDE SEQUENCE [LARGE SCALE GENOMIC DNA]</scope>
    <source>
        <tissue evidence="2">Leaves</tissue>
    </source>
</reference>
<sequence>MVLSEKDRLERSLPIRLLDHRSNPPWISTASRTIIVSSSTEAEGSDRGELAALEAIRYELLGLLLVNSNDYKESSAQANSKGEGKGEGETKPHDEGQGESNGKTKPYDKGQGEILVGKSNMLSQKAIEGALGTTIHRPSAALQSPYVQVTMEELNKLN</sequence>